<evidence type="ECO:0000256" key="1">
    <source>
        <dbReference type="SAM" id="MobiDB-lite"/>
    </source>
</evidence>
<gene>
    <name evidence="3" type="ORF">FH608_027610</name>
</gene>
<sequence>MVLGTLLALLVPPHPAWAAPAPSPPATDPARRPAPSADPVTTCSSIETDVPTESDGTGGGEQVCVRAWRGEEAARRSAAAATRRTPTAAPRPLAFPDEPSACGFGSPGSFKQDPNRFTSCSEVWWELITSERDSDGTVEITGSLNLNNRQWNLYDATAVTWTHGLTITVHDGAGTLATGARAQAVSLCDEPGFCLVDQVIGLPDDMEIDLVPGHSYSYGWIEKENGGAAANQGAVVPLSFAGARLIGFAQDQVPPWVFTDDNLWGRCDGSLPGARAGCVNPYHTPTFIFERALYGAAADMIAWAQQNLAGAWGSRLGGRPMHYLYSTADGNRNVMCRTFVQDDTLNAQLSTYPPRDSTGRPEIDSCDEFPFNASYESGAMQTDVNGNPKPHITDGAQCAQVIAAKSGSTGNLALDFARVVPLERPTGFELCVRGHIPYTLNVALGRDGYLRQIRGFRTLDMPGYHDPFWIQVI</sequence>
<accession>A0A5P9YWW0</accession>
<keyword evidence="4" id="KW-1185">Reference proteome</keyword>
<accession>A0A5C4W421</accession>
<name>A0A5C4W421_9ACTN</name>
<feature type="region of interest" description="Disordered" evidence="1">
    <location>
        <begin position="75"/>
        <end position="98"/>
    </location>
</feature>
<reference evidence="3 4" key="1">
    <citation type="submission" date="2019-10" db="EMBL/GenBank/DDBJ databases">
        <title>Nonomuraea sp. nov., isolated from Phyllanthus amarus.</title>
        <authorList>
            <person name="Klykleung N."/>
            <person name="Tanasupawat S."/>
        </authorList>
    </citation>
    <scope>NUCLEOTIDE SEQUENCE [LARGE SCALE GENOMIC DNA]</scope>
    <source>
        <strain evidence="3 4">PA1-10</strain>
    </source>
</reference>
<evidence type="ECO:0000313" key="4">
    <source>
        <dbReference type="Proteomes" id="UP000312512"/>
    </source>
</evidence>
<comment type="caution">
    <text evidence="3">The sequence shown here is derived from an EMBL/GenBank/DDBJ whole genome shotgun (WGS) entry which is preliminary data.</text>
</comment>
<feature type="compositionally biased region" description="Low complexity" evidence="1">
    <location>
        <begin position="76"/>
        <end position="94"/>
    </location>
</feature>
<dbReference type="EMBL" id="VDLX02000011">
    <property type="protein sequence ID" value="KAB8191744.1"/>
    <property type="molecule type" value="Genomic_DNA"/>
</dbReference>
<protein>
    <submittedName>
        <fullName evidence="3">Uncharacterized protein</fullName>
    </submittedName>
</protein>
<evidence type="ECO:0000313" key="3">
    <source>
        <dbReference type="EMBL" id="KAB8191744.1"/>
    </source>
</evidence>
<dbReference type="AlphaFoldDB" id="A0A5C4W421"/>
<dbReference type="Proteomes" id="UP000312512">
    <property type="component" value="Unassembled WGS sequence"/>
</dbReference>
<dbReference type="OrthoDB" id="3658262at2"/>
<organism evidence="3 4">
    <name type="scientific">Nonomuraea phyllanthi</name>
    <dbReference type="NCBI Taxonomy" id="2219224"/>
    <lineage>
        <taxon>Bacteria</taxon>
        <taxon>Bacillati</taxon>
        <taxon>Actinomycetota</taxon>
        <taxon>Actinomycetes</taxon>
        <taxon>Streptosporangiales</taxon>
        <taxon>Streptosporangiaceae</taxon>
        <taxon>Nonomuraea</taxon>
    </lineage>
</organism>
<proteinExistence type="predicted"/>
<feature type="chain" id="PRO_5043366316" evidence="2">
    <location>
        <begin position="19"/>
        <end position="473"/>
    </location>
</feature>
<feature type="signal peptide" evidence="2">
    <location>
        <begin position="1"/>
        <end position="18"/>
    </location>
</feature>
<feature type="region of interest" description="Disordered" evidence="1">
    <location>
        <begin position="14"/>
        <end position="61"/>
    </location>
</feature>
<dbReference type="RefSeq" id="WP_139633539.1">
    <property type="nucleotide sequence ID" value="NZ_CP045572.1"/>
</dbReference>
<evidence type="ECO:0000256" key="2">
    <source>
        <dbReference type="SAM" id="SignalP"/>
    </source>
</evidence>
<keyword evidence="2" id="KW-0732">Signal</keyword>